<feature type="domain" description="BTB" evidence="1">
    <location>
        <begin position="25"/>
        <end position="90"/>
    </location>
</feature>
<dbReference type="Gene3D" id="3.30.710.10">
    <property type="entry name" value="Potassium Channel Kv1.1, Chain A"/>
    <property type="match status" value="1"/>
</dbReference>
<protein>
    <submittedName>
        <fullName evidence="3">BTB domain-containing protein</fullName>
    </submittedName>
</protein>
<dbReference type="CDD" id="cd18186">
    <property type="entry name" value="BTB_POZ_ZBTB_KLHL-like"/>
    <property type="match status" value="1"/>
</dbReference>
<evidence type="ECO:0000313" key="2">
    <source>
        <dbReference type="Proteomes" id="UP000887577"/>
    </source>
</evidence>
<evidence type="ECO:0000259" key="1">
    <source>
        <dbReference type="PROSITE" id="PS50097"/>
    </source>
</evidence>
<dbReference type="Pfam" id="PF00651">
    <property type="entry name" value="BTB"/>
    <property type="match status" value="1"/>
</dbReference>
<dbReference type="Gene3D" id="1.25.40.420">
    <property type="match status" value="1"/>
</dbReference>
<evidence type="ECO:0000313" key="3">
    <source>
        <dbReference type="WBParaSite" id="PSU_v2.g4517.t1"/>
    </source>
</evidence>
<dbReference type="WBParaSite" id="PSU_v2.g4517.t1">
    <property type="protein sequence ID" value="PSU_v2.g4517.t1"/>
    <property type="gene ID" value="PSU_v2.g4517"/>
</dbReference>
<sequence length="202" mass="23775">MSAQTHLNNHRYKYFCDQNIEEGHFDVTFQFDNQQLFAHSFILWPTSKVFEKTLFGPLAHKGPIPVLRHSFEDFKEFLTFMYLGKCTITMENVMALVNLGEFYEVKLLKDQCDEFLTQSSTKIEKVLKVYESLKLYSLKNAMEKVMEFFAQNIVEILKTDEFLNVQKETILDIAKMKNLNAKQEEVFEAVSFNYNFLTLKIS</sequence>
<dbReference type="InterPro" id="IPR000210">
    <property type="entry name" value="BTB/POZ_dom"/>
</dbReference>
<dbReference type="Proteomes" id="UP000887577">
    <property type="component" value="Unplaced"/>
</dbReference>
<dbReference type="Pfam" id="PF07707">
    <property type="entry name" value="BACK"/>
    <property type="match status" value="1"/>
</dbReference>
<name>A0A914Z2N5_9BILA</name>
<dbReference type="InterPro" id="IPR011333">
    <property type="entry name" value="SKP1/BTB/POZ_sf"/>
</dbReference>
<proteinExistence type="predicted"/>
<reference evidence="3" key="1">
    <citation type="submission" date="2022-11" db="UniProtKB">
        <authorList>
            <consortium name="WormBaseParasite"/>
        </authorList>
    </citation>
    <scope>IDENTIFICATION</scope>
</reference>
<dbReference type="AlphaFoldDB" id="A0A914Z2N5"/>
<dbReference type="InterPro" id="IPR011705">
    <property type="entry name" value="BACK"/>
</dbReference>
<accession>A0A914Z2N5</accession>
<dbReference type="SUPFAM" id="SSF54695">
    <property type="entry name" value="POZ domain"/>
    <property type="match status" value="1"/>
</dbReference>
<dbReference type="PANTHER" id="PTHR45774">
    <property type="entry name" value="BTB/POZ DOMAIN-CONTAINING"/>
    <property type="match status" value="1"/>
</dbReference>
<dbReference type="SMART" id="SM00225">
    <property type="entry name" value="BTB"/>
    <property type="match status" value="1"/>
</dbReference>
<organism evidence="2 3">
    <name type="scientific">Panagrolaimus superbus</name>
    <dbReference type="NCBI Taxonomy" id="310955"/>
    <lineage>
        <taxon>Eukaryota</taxon>
        <taxon>Metazoa</taxon>
        <taxon>Ecdysozoa</taxon>
        <taxon>Nematoda</taxon>
        <taxon>Chromadorea</taxon>
        <taxon>Rhabditida</taxon>
        <taxon>Tylenchina</taxon>
        <taxon>Panagrolaimomorpha</taxon>
        <taxon>Panagrolaimoidea</taxon>
        <taxon>Panagrolaimidae</taxon>
        <taxon>Panagrolaimus</taxon>
    </lineage>
</organism>
<dbReference type="PANTHER" id="PTHR45774:SF3">
    <property type="entry name" value="BTB (POZ) DOMAIN-CONTAINING 2B-RELATED"/>
    <property type="match status" value="1"/>
</dbReference>
<keyword evidence="2" id="KW-1185">Reference proteome</keyword>
<dbReference type="PROSITE" id="PS50097">
    <property type="entry name" value="BTB"/>
    <property type="match status" value="1"/>
</dbReference>